<evidence type="ECO:0008006" key="3">
    <source>
        <dbReference type="Google" id="ProtNLM"/>
    </source>
</evidence>
<keyword evidence="2" id="KW-1185">Reference proteome</keyword>
<evidence type="ECO:0000313" key="2">
    <source>
        <dbReference type="Proteomes" id="UP000006250"/>
    </source>
</evidence>
<proteinExistence type="predicted"/>
<accession>E1JRA4</accession>
<gene>
    <name evidence="1" type="ORF">DesfrDRAFT_0153</name>
</gene>
<dbReference type="EMBL" id="AECZ01000001">
    <property type="protein sequence ID" value="EFL53105.1"/>
    <property type="molecule type" value="Genomic_DNA"/>
</dbReference>
<comment type="caution">
    <text evidence="1">The sequence shown here is derived from an EMBL/GenBank/DDBJ whole genome shotgun (WGS) entry which is preliminary data.</text>
</comment>
<name>E1JRA4_SOLFR</name>
<dbReference type="RefSeq" id="WP_005990164.1">
    <property type="nucleotide sequence ID" value="NZ_AECZ01000001.1"/>
</dbReference>
<dbReference type="STRING" id="596151.DesfrDRAFT_0153"/>
<dbReference type="AlphaFoldDB" id="E1JRA4"/>
<dbReference type="Proteomes" id="UP000006250">
    <property type="component" value="Unassembled WGS sequence"/>
</dbReference>
<sequence length="138" mass="15103">MTTSQLMAELRSRLSNSAAIGAFCQEYFGKSLTVLRRYDDNAPPKPSDHPWISLELLGDQKSNKTQIVVRTVFMVCSVWRDPDGTADDGEDRASDLRELAEKALMSPGLGKVEAGDDVFANAEDGCFDSATTIIITNK</sequence>
<organism evidence="1 2">
    <name type="scientific">Solidesulfovibrio fructosivorans JJ]</name>
    <dbReference type="NCBI Taxonomy" id="596151"/>
    <lineage>
        <taxon>Bacteria</taxon>
        <taxon>Pseudomonadati</taxon>
        <taxon>Thermodesulfobacteriota</taxon>
        <taxon>Desulfovibrionia</taxon>
        <taxon>Desulfovibrionales</taxon>
        <taxon>Desulfovibrionaceae</taxon>
        <taxon>Solidesulfovibrio</taxon>
    </lineage>
</organism>
<protein>
    <recommendedName>
        <fullName evidence="3">Phage protein</fullName>
    </recommendedName>
</protein>
<evidence type="ECO:0000313" key="1">
    <source>
        <dbReference type="EMBL" id="EFL53105.1"/>
    </source>
</evidence>
<reference evidence="1 2" key="1">
    <citation type="submission" date="2010-08" db="EMBL/GenBank/DDBJ databases">
        <title>The draft genome of Desulfovibrio fructosovorans JJ.</title>
        <authorList>
            <consortium name="US DOE Joint Genome Institute (JGI-PGF)"/>
            <person name="Lucas S."/>
            <person name="Copeland A."/>
            <person name="Lapidus A."/>
            <person name="Cheng J.-F."/>
            <person name="Bruce D."/>
            <person name="Goodwin L."/>
            <person name="Pitluck S."/>
            <person name="Land M.L."/>
            <person name="Hauser L."/>
            <person name="Chang Y.-J."/>
            <person name="Jeffries C."/>
            <person name="Wall J.D."/>
            <person name="Stahl D.A."/>
            <person name="Arkin A.P."/>
            <person name="Dehal P."/>
            <person name="Stolyar S.M."/>
            <person name="Hazen T.C."/>
            <person name="Woyke T.J."/>
        </authorList>
    </citation>
    <scope>NUCLEOTIDE SEQUENCE [LARGE SCALE GENOMIC DNA]</scope>
    <source>
        <strain evidence="1 2">JJ</strain>
    </source>
</reference>